<comment type="caution">
    <text evidence="2">The sequence shown here is derived from an EMBL/GenBank/DDBJ whole genome shotgun (WGS) entry which is preliminary data.</text>
</comment>
<evidence type="ECO:0000313" key="2">
    <source>
        <dbReference type="EMBL" id="GMK47622.1"/>
    </source>
</evidence>
<feature type="transmembrane region" description="Helical" evidence="1">
    <location>
        <begin position="41"/>
        <end position="58"/>
    </location>
</feature>
<keyword evidence="3" id="KW-1185">Reference proteome</keyword>
<keyword evidence="1" id="KW-0472">Membrane</keyword>
<organism evidence="2 3">
    <name type="scientific">Paenibacillus glycanilyticus</name>
    <dbReference type="NCBI Taxonomy" id="126569"/>
    <lineage>
        <taxon>Bacteria</taxon>
        <taxon>Bacillati</taxon>
        <taxon>Bacillota</taxon>
        <taxon>Bacilli</taxon>
        <taxon>Bacillales</taxon>
        <taxon>Paenibacillaceae</taxon>
        <taxon>Paenibacillus</taxon>
    </lineage>
</organism>
<dbReference type="RefSeq" id="WP_317981542.1">
    <property type="nucleotide sequence ID" value="NZ_BTCL01000021.1"/>
</dbReference>
<accession>A0ABQ6NRA3</accession>
<dbReference type="EMBL" id="BTCL01000021">
    <property type="protein sequence ID" value="GMK47622.1"/>
    <property type="molecule type" value="Genomic_DNA"/>
</dbReference>
<evidence type="ECO:0000256" key="1">
    <source>
        <dbReference type="SAM" id="Phobius"/>
    </source>
</evidence>
<keyword evidence="1" id="KW-0812">Transmembrane</keyword>
<keyword evidence="1" id="KW-1133">Transmembrane helix</keyword>
<dbReference type="Proteomes" id="UP001285921">
    <property type="component" value="Unassembled WGS sequence"/>
</dbReference>
<name>A0ABQ6NRA3_9BACL</name>
<feature type="transmembrane region" description="Helical" evidence="1">
    <location>
        <begin position="14"/>
        <end position="34"/>
    </location>
</feature>
<evidence type="ECO:0000313" key="3">
    <source>
        <dbReference type="Proteomes" id="UP001285921"/>
    </source>
</evidence>
<proteinExistence type="predicted"/>
<gene>
    <name evidence="2" type="ORF">PghCCS26_47520</name>
</gene>
<reference evidence="2 3" key="1">
    <citation type="submission" date="2023-05" db="EMBL/GenBank/DDBJ databases">
        <title>Draft genome of Paenibacillus sp. CCS26.</title>
        <authorList>
            <person name="Akita H."/>
            <person name="Shinto Y."/>
            <person name="Kimura Z."/>
        </authorList>
    </citation>
    <scope>NUCLEOTIDE SEQUENCE [LARGE SCALE GENOMIC DNA]</scope>
    <source>
        <strain evidence="2 3">CCS26</strain>
    </source>
</reference>
<sequence length="106" mass="11891">MEILNTYGGEVTTVIGWALWFGGCAILFFFLTLASLEDNRFGYAAICAILTLLFVAAMDKSLEPETKPVRHEVTLREGYVIDAAKYEIIEQRGAIYVIEERKPAVK</sequence>
<protein>
    <submittedName>
        <fullName evidence="2">Uncharacterized protein</fullName>
    </submittedName>
</protein>